<keyword evidence="1" id="KW-0472">Membrane</keyword>
<proteinExistence type="predicted"/>
<name>A0AAV4RYS8_CAEEX</name>
<comment type="caution">
    <text evidence="2">The sequence shown here is derived from an EMBL/GenBank/DDBJ whole genome shotgun (WGS) entry which is preliminary data.</text>
</comment>
<organism evidence="2 3">
    <name type="scientific">Caerostris extrusa</name>
    <name type="common">Bark spider</name>
    <name type="synonym">Caerostris bankana</name>
    <dbReference type="NCBI Taxonomy" id="172846"/>
    <lineage>
        <taxon>Eukaryota</taxon>
        <taxon>Metazoa</taxon>
        <taxon>Ecdysozoa</taxon>
        <taxon>Arthropoda</taxon>
        <taxon>Chelicerata</taxon>
        <taxon>Arachnida</taxon>
        <taxon>Araneae</taxon>
        <taxon>Araneomorphae</taxon>
        <taxon>Entelegynae</taxon>
        <taxon>Araneoidea</taxon>
        <taxon>Araneidae</taxon>
        <taxon>Caerostris</taxon>
    </lineage>
</organism>
<protein>
    <submittedName>
        <fullName evidence="2">Uncharacterized protein</fullName>
    </submittedName>
</protein>
<gene>
    <name evidence="2" type="ORF">CEXT_529331</name>
</gene>
<evidence type="ECO:0000256" key="1">
    <source>
        <dbReference type="SAM" id="Phobius"/>
    </source>
</evidence>
<keyword evidence="3" id="KW-1185">Reference proteome</keyword>
<reference evidence="2 3" key="1">
    <citation type="submission" date="2021-06" db="EMBL/GenBank/DDBJ databases">
        <title>Caerostris extrusa draft genome.</title>
        <authorList>
            <person name="Kono N."/>
            <person name="Arakawa K."/>
        </authorList>
    </citation>
    <scope>NUCLEOTIDE SEQUENCE [LARGE SCALE GENOMIC DNA]</scope>
</reference>
<accession>A0AAV4RYS8</accession>
<dbReference type="AlphaFoldDB" id="A0AAV4RYS8"/>
<sequence>MLQWKGFLKKYHGLPVVSMCSTIPSLFLLVLLHFFLRELCKWFKEMVQNENLVRRRKAYYLLVHRNIKRKKVMFLHVLCHRDTVYKSYQEERDLEKKVIWERFVIVFMIIICKWKTS</sequence>
<keyword evidence="1" id="KW-1133">Transmembrane helix</keyword>
<dbReference type="EMBL" id="BPLR01008475">
    <property type="protein sequence ID" value="GIY24993.1"/>
    <property type="molecule type" value="Genomic_DNA"/>
</dbReference>
<feature type="transmembrane region" description="Helical" evidence="1">
    <location>
        <begin position="12"/>
        <end position="36"/>
    </location>
</feature>
<evidence type="ECO:0000313" key="2">
    <source>
        <dbReference type="EMBL" id="GIY24993.1"/>
    </source>
</evidence>
<dbReference type="Proteomes" id="UP001054945">
    <property type="component" value="Unassembled WGS sequence"/>
</dbReference>
<keyword evidence="1" id="KW-0812">Transmembrane</keyword>
<evidence type="ECO:0000313" key="3">
    <source>
        <dbReference type="Proteomes" id="UP001054945"/>
    </source>
</evidence>